<accession>A0A2G1VLZ6</accession>
<dbReference type="Gene3D" id="3.30.70.100">
    <property type="match status" value="1"/>
</dbReference>
<dbReference type="EMBL" id="NQXA01000032">
    <property type="protein sequence ID" value="PHQ27744.1"/>
    <property type="molecule type" value="Genomic_DNA"/>
</dbReference>
<dbReference type="InterPro" id="IPR006121">
    <property type="entry name" value="HMA_dom"/>
</dbReference>
<name>A0A2G1VLZ6_9FLAO</name>
<dbReference type="InterPro" id="IPR003735">
    <property type="entry name" value="Metal_Tscrpt_repr"/>
</dbReference>
<reference evidence="3 4" key="1">
    <citation type="submission" date="2017-08" db="EMBL/GenBank/DDBJ databases">
        <title>The whole genome shortgun sequences of strain Leeuwenhoekiella nanhaiensis G18 from the South China Sea.</title>
        <authorList>
            <person name="Liu Q."/>
        </authorList>
    </citation>
    <scope>NUCLEOTIDE SEQUENCE [LARGE SCALE GENOMIC DNA]</scope>
    <source>
        <strain evidence="3 4">G18</strain>
    </source>
</reference>
<protein>
    <recommendedName>
        <fullName evidence="2">HMA domain-containing protein</fullName>
    </recommendedName>
</protein>
<evidence type="ECO:0000256" key="1">
    <source>
        <dbReference type="ARBA" id="ARBA00005260"/>
    </source>
</evidence>
<dbReference type="Gene3D" id="1.20.58.1000">
    <property type="entry name" value="Metal-sensitive repressor, helix protomer"/>
    <property type="match status" value="1"/>
</dbReference>
<dbReference type="Pfam" id="PF00403">
    <property type="entry name" value="HMA"/>
    <property type="match status" value="1"/>
</dbReference>
<dbReference type="Proteomes" id="UP000229433">
    <property type="component" value="Unassembled WGS sequence"/>
</dbReference>
<dbReference type="InterPro" id="IPR036163">
    <property type="entry name" value="HMA_dom_sf"/>
</dbReference>
<evidence type="ECO:0000313" key="3">
    <source>
        <dbReference type="EMBL" id="PHQ27744.1"/>
    </source>
</evidence>
<dbReference type="PROSITE" id="PS50846">
    <property type="entry name" value="HMA_2"/>
    <property type="match status" value="1"/>
</dbReference>
<keyword evidence="4" id="KW-1185">Reference proteome</keyword>
<dbReference type="CDD" id="cd00371">
    <property type="entry name" value="HMA"/>
    <property type="match status" value="1"/>
</dbReference>
<gene>
    <name evidence="3" type="ORF">CJ305_18395</name>
</gene>
<comment type="similarity">
    <text evidence="1">Belongs to the FrmR/RcnR family.</text>
</comment>
<feature type="domain" description="HMA" evidence="2">
    <location>
        <begin position="130"/>
        <end position="196"/>
    </location>
</feature>
<comment type="caution">
    <text evidence="3">The sequence shown here is derived from an EMBL/GenBank/DDBJ whole genome shotgun (WGS) entry which is preliminary data.</text>
</comment>
<organism evidence="3 4">
    <name type="scientific">Leeuwenhoekiella nanhaiensis</name>
    <dbReference type="NCBI Taxonomy" id="1655491"/>
    <lineage>
        <taxon>Bacteria</taxon>
        <taxon>Pseudomonadati</taxon>
        <taxon>Bacteroidota</taxon>
        <taxon>Flavobacteriia</taxon>
        <taxon>Flavobacteriales</taxon>
        <taxon>Flavobacteriaceae</taxon>
        <taxon>Leeuwenhoekiella</taxon>
    </lineage>
</organism>
<dbReference type="GO" id="GO:0003677">
    <property type="term" value="F:DNA binding"/>
    <property type="evidence" value="ECO:0007669"/>
    <property type="project" value="InterPro"/>
</dbReference>
<proteinExistence type="inferred from homology"/>
<evidence type="ECO:0000259" key="2">
    <source>
        <dbReference type="PROSITE" id="PS50846"/>
    </source>
</evidence>
<dbReference type="GO" id="GO:0045892">
    <property type="term" value="P:negative regulation of DNA-templated transcription"/>
    <property type="evidence" value="ECO:0007669"/>
    <property type="project" value="UniProtKB-ARBA"/>
</dbReference>
<dbReference type="InterPro" id="IPR038390">
    <property type="entry name" value="Metal_Tscrpt_repr_sf"/>
</dbReference>
<dbReference type="Pfam" id="PF02583">
    <property type="entry name" value="Trns_repr_metal"/>
    <property type="match status" value="1"/>
</dbReference>
<dbReference type="SUPFAM" id="SSF55008">
    <property type="entry name" value="HMA, heavy metal-associated domain"/>
    <property type="match status" value="1"/>
</dbReference>
<dbReference type="AlphaFoldDB" id="A0A2G1VLZ6"/>
<sequence length="200" mass="22873">MYLIEIIMLPKDLTKDLKDRLKNINGQVEGLLNMLDKSDNPAQILNQFKAVNKGFEKAQYLLLDEVFRKTLAIKIAEALETCPGNCGQEEKIATIRQQFPNLNLYELTDKMEEIESIYEFLQTNTEENMQTITLKIDNMVCQGCAEKITDILKELKGTKKIKTKVIKKLVQVEFNPDLINESEIETALTKSGYQPKKAVI</sequence>
<evidence type="ECO:0000313" key="4">
    <source>
        <dbReference type="Proteomes" id="UP000229433"/>
    </source>
</evidence>
<dbReference type="GO" id="GO:0046872">
    <property type="term" value="F:metal ion binding"/>
    <property type="evidence" value="ECO:0007669"/>
    <property type="project" value="InterPro"/>
</dbReference>